<gene>
    <name evidence="3" type="ORF">BM536_006940</name>
</gene>
<organism evidence="3 4">
    <name type="scientific">Streptomyces phaeoluteigriseus</name>
    <dbReference type="NCBI Taxonomy" id="114686"/>
    <lineage>
        <taxon>Bacteria</taxon>
        <taxon>Bacillati</taxon>
        <taxon>Actinomycetota</taxon>
        <taxon>Actinomycetes</taxon>
        <taxon>Kitasatosporales</taxon>
        <taxon>Streptomycetaceae</taxon>
        <taxon>Streptomyces</taxon>
        <taxon>Streptomyces aurantiacus group</taxon>
    </lineage>
</organism>
<evidence type="ECO:0000259" key="2">
    <source>
        <dbReference type="PROSITE" id="PS50160"/>
    </source>
</evidence>
<dbReference type="Gene3D" id="3.30.470.30">
    <property type="entry name" value="DNA ligase/mRNA capping enzyme"/>
    <property type="match status" value="1"/>
</dbReference>
<feature type="region of interest" description="Disordered" evidence="1">
    <location>
        <begin position="1"/>
        <end position="22"/>
    </location>
</feature>
<name>A0A1V6MX37_9ACTN</name>
<dbReference type="EMBL" id="MPOH02000007">
    <property type="protein sequence ID" value="OQD56847.1"/>
    <property type="molecule type" value="Genomic_DNA"/>
</dbReference>
<evidence type="ECO:0000256" key="1">
    <source>
        <dbReference type="SAM" id="MobiDB-lite"/>
    </source>
</evidence>
<sequence length="283" mass="30347">MAKAGEGRIPSPGLRRCGPGGAALQARHRDASGVSGDWGWGRQLPDATALDGWSYGTAGRLTFERLQNRLQRRGAGAARAAGEWPAHFVAFDLLRLPGTDTTGWPYRRRRAALESVFTARRLSAPWALCPSTTEADVVREWLTWASVGMEGVVFKGLNDAYRPSVRGWQKYKIRETSEAIVGAITGPLALPRTLLLGRYDTEGRFQYVGRTTTLAPAAGAAVAGLLAAGRRGSASEHGGTHGWPVLEHATRRSGSTGRASCSSSSWSGWSRASSSSLRDESEP</sequence>
<comment type="caution">
    <text evidence="3">The sequence shown here is derived from an EMBL/GenBank/DDBJ whole genome shotgun (WGS) entry which is preliminary data.</text>
</comment>
<dbReference type="SUPFAM" id="SSF56091">
    <property type="entry name" value="DNA ligase/mRNA capping enzyme, catalytic domain"/>
    <property type="match status" value="1"/>
</dbReference>
<evidence type="ECO:0000313" key="3">
    <source>
        <dbReference type="EMBL" id="OQD56847.1"/>
    </source>
</evidence>
<proteinExistence type="predicted"/>
<feature type="compositionally biased region" description="Low complexity" evidence="1">
    <location>
        <begin position="252"/>
        <end position="276"/>
    </location>
</feature>
<dbReference type="GO" id="GO:0006281">
    <property type="term" value="P:DNA repair"/>
    <property type="evidence" value="ECO:0007669"/>
    <property type="project" value="InterPro"/>
</dbReference>
<reference evidence="4" key="1">
    <citation type="submission" date="2016-11" db="EMBL/GenBank/DDBJ databases">
        <authorList>
            <person name="Schniete J.K."/>
            <person name="Salih T."/>
            <person name="Algora Gallardo L."/>
            <person name="Martinez Fernandez S."/>
            <person name="Herron P.R."/>
        </authorList>
    </citation>
    <scope>NUCLEOTIDE SEQUENCE [LARGE SCALE GENOMIC DNA]</scope>
    <source>
        <strain evidence="4">DSM 41896</strain>
    </source>
</reference>
<protein>
    <recommendedName>
        <fullName evidence="2">ATP-dependent DNA ligase family profile domain-containing protein</fullName>
    </recommendedName>
</protein>
<dbReference type="AlphaFoldDB" id="A0A1V6MX37"/>
<reference evidence="3 4" key="2">
    <citation type="submission" date="2017-02" db="EMBL/GenBank/DDBJ databases">
        <title>Draft genome sequence of Streptomyces phaeoluteigriseus type strain DSM41896.</title>
        <authorList>
            <person name="Salih T.S."/>
            <person name="Algora Gallardo L."/>
            <person name="Melo Santos T."/>
            <person name="Filgueira Martinez S."/>
            <person name="Herron P.R."/>
        </authorList>
    </citation>
    <scope>NUCLEOTIDE SEQUENCE [LARGE SCALE GENOMIC DNA]</scope>
    <source>
        <strain evidence="3 4">DSM 41896</strain>
    </source>
</reference>
<dbReference type="GO" id="GO:0006310">
    <property type="term" value="P:DNA recombination"/>
    <property type="evidence" value="ECO:0007669"/>
    <property type="project" value="InterPro"/>
</dbReference>
<dbReference type="STRING" id="114686.BM536_006940"/>
<dbReference type="GO" id="GO:0003910">
    <property type="term" value="F:DNA ligase (ATP) activity"/>
    <property type="evidence" value="ECO:0007669"/>
    <property type="project" value="InterPro"/>
</dbReference>
<dbReference type="RefSeq" id="WP_073500126.1">
    <property type="nucleotide sequence ID" value="NZ_MPOH02000007.1"/>
</dbReference>
<dbReference type="InterPro" id="IPR012310">
    <property type="entry name" value="DNA_ligase_ATP-dep_cent"/>
</dbReference>
<dbReference type="Pfam" id="PF01068">
    <property type="entry name" value="DNA_ligase_A_M"/>
    <property type="match status" value="1"/>
</dbReference>
<dbReference type="PROSITE" id="PS50160">
    <property type="entry name" value="DNA_LIGASE_A3"/>
    <property type="match status" value="1"/>
</dbReference>
<dbReference type="Proteomes" id="UP000184286">
    <property type="component" value="Unassembled WGS sequence"/>
</dbReference>
<accession>A0A1V6MX37</accession>
<feature type="region of interest" description="Disordered" evidence="1">
    <location>
        <begin position="233"/>
        <end position="283"/>
    </location>
</feature>
<dbReference type="GO" id="GO:0005524">
    <property type="term" value="F:ATP binding"/>
    <property type="evidence" value="ECO:0007669"/>
    <property type="project" value="InterPro"/>
</dbReference>
<feature type="domain" description="ATP-dependent DNA ligase family profile" evidence="2">
    <location>
        <begin position="88"/>
        <end position="204"/>
    </location>
</feature>
<evidence type="ECO:0000313" key="4">
    <source>
        <dbReference type="Proteomes" id="UP000184286"/>
    </source>
</evidence>